<dbReference type="PROSITE" id="PS51671">
    <property type="entry name" value="ACT"/>
    <property type="match status" value="1"/>
</dbReference>
<organism evidence="3 4">
    <name type="scientific">Bacillus thermotolerans</name>
    <name type="common">Quasibacillus thermotolerans</name>
    <dbReference type="NCBI Taxonomy" id="1221996"/>
    <lineage>
        <taxon>Bacteria</taxon>
        <taxon>Bacillati</taxon>
        <taxon>Bacillota</taxon>
        <taxon>Bacilli</taxon>
        <taxon>Bacillales</taxon>
        <taxon>Bacillaceae</taxon>
        <taxon>Bacillus</taxon>
    </lineage>
</organism>
<dbReference type="InterPro" id="IPR008310">
    <property type="entry name" value="UPF0735_ACT_dom-cont"/>
</dbReference>
<evidence type="ECO:0000313" key="3">
    <source>
        <dbReference type="EMBL" id="KKB43418.1"/>
    </source>
</evidence>
<keyword evidence="4" id="KW-1185">Reference proteome</keyword>
<dbReference type="Proteomes" id="UP000031563">
    <property type="component" value="Unassembled WGS sequence"/>
</dbReference>
<sequence length="183" mass="20752">MVCRGEAEEGGESRLAALRAGIRFRFKSEGGAMSKRDAEHKFYLVREDVLPEAMKKTLEAKELIDRGRAESVWEAVKQVDLSRSAFYKYRDTIYPFHKVVKERIITLFFHLEDRSGTLSELLRLVAEYRGNILTIHQTIPLQGRANVTLSLNVSEMTIDLDEMLSALKNLDFIDTVEVLGSGG</sequence>
<evidence type="ECO:0000259" key="2">
    <source>
        <dbReference type="PROSITE" id="PS51671"/>
    </source>
</evidence>
<gene>
    <name evidence="3" type="ORF">QY95_01663</name>
</gene>
<evidence type="ECO:0000313" key="4">
    <source>
        <dbReference type="Proteomes" id="UP000031563"/>
    </source>
</evidence>
<feature type="domain" description="ACT" evidence="2">
    <location>
        <begin position="106"/>
        <end position="181"/>
    </location>
</feature>
<dbReference type="InterPro" id="IPR045865">
    <property type="entry name" value="ACT-like_dom_sf"/>
</dbReference>
<proteinExistence type="inferred from homology"/>
<dbReference type="NCBIfam" id="NF003361">
    <property type="entry name" value="PRK04435.1"/>
    <property type="match status" value="1"/>
</dbReference>
<dbReference type="STRING" id="1221996.QY95_01663"/>
<protein>
    <recommendedName>
        <fullName evidence="1">UPF0735 ACT domain-containing protein QY95_01663</fullName>
    </recommendedName>
</protein>
<dbReference type="Pfam" id="PF01842">
    <property type="entry name" value="ACT"/>
    <property type="match status" value="1"/>
</dbReference>
<dbReference type="Gene3D" id="3.30.70.260">
    <property type="match status" value="1"/>
</dbReference>
<dbReference type="InterPro" id="IPR002912">
    <property type="entry name" value="ACT_dom"/>
</dbReference>
<dbReference type="AlphaFoldDB" id="A0A0F5ID72"/>
<reference evidence="3" key="1">
    <citation type="submission" date="2015-02" db="EMBL/GenBank/DDBJ databases">
        <title>Genome Assembly of Bacillaceae bacterium MTCC 8252.</title>
        <authorList>
            <person name="Verma A."/>
            <person name="Khatri I."/>
            <person name="Mual P."/>
            <person name="Subramanian S."/>
            <person name="Krishnamurthi S."/>
        </authorList>
    </citation>
    <scope>NUCLEOTIDE SEQUENCE [LARGE SCALE GENOMIC DNA]</scope>
    <source>
        <strain evidence="3">MTCC 8252</strain>
    </source>
</reference>
<dbReference type="CDD" id="cd04888">
    <property type="entry name" value="ACT_PheB-BS"/>
    <property type="match status" value="1"/>
</dbReference>
<evidence type="ECO:0000256" key="1">
    <source>
        <dbReference type="HAMAP-Rule" id="MF_00707"/>
    </source>
</evidence>
<accession>A0A0F5ID72</accession>
<dbReference type="HAMAP" id="MF_00707">
    <property type="entry name" value="UPF0735"/>
    <property type="match status" value="1"/>
</dbReference>
<accession>A0A0F5HME7</accession>
<name>A0A0F5ID72_BACTR</name>
<dbReference type="EMBL" id="JWIR02000003">
    <property type="protein sequence ID" value="KKB43418.1"/>
    <property type="molecule type" value="Genomic_DNA"/>
</dbReference>
<comment type="similarity">
    <text evidence="1">Belongs to the UPF0735 family.</text>
</comment>
<dbReference type="SUPFAM" id="SSF55021">
    <property type="entry name" value="ACT-like"/>
    <property type="match status" value="1"/>
</dbReference>
<comment type="caution">
    <text evidence="3">The sequence shown here is derived from an EMBL/GenBank/DDBJ whole genome shotgun (WGS) entry which is preliminary data.</text>
</comment>